<proteinExistence type="predicted"/>
<evidence type="ECO:0000313" key="2">
    <source>
        <dbReference type="Proteomes" id="UP000037035"/>
    </source>
</evidence>
<name>A0A0L6UJS0_9BASI</name>
<accession>A0A0L6UJS0</accession>
<dbReference type="Proteomes" id="UP000037035">
    <property type="component" value="Unassembled WGS sequence"/>
</dbReference>
<gene>
    <name evidence="1" type="ORF">VP01_5605g1</name>
</gene>
<dbReference type="VEuPathDB" id="FungiDB:VP01_5605g1"/>
<reference evidence="1 2" key="1">
    <citation type="submission" date="2015-08" db="EMBL/GenBank/DDBJ databases">
        <title>Next Generation Sequencing and Analysis of the Genome of Puccinia sorghi L Schw, the Causal Agent of Maize Common Rust.</title>
        <authorList>
            <person name="Rochi L."/>
            <person name="Burguener G."/>
            <person name="Darino M."/>
            <person name="Turjanski A."/>
            <person name="Kreff E."/>
            <person name="Dieguez M.J."/>
            <person name="Sacco F."/>
        </authorList>
    </citation>
    <scope>NUCLEOTIDE SEQUENCE [LARGE SCALE GENOMIC DNA]</scope>
    <source>
        <strain evidence="1 2">RO10H11247</strain>
    </source>
</reference>
<dbReference type="EMBL" id="LAVV01010836">
    <property type="protein sequence ID" value="KNZ48517.1"/>
    <property type="molecule type" value="Genomic_DNA"/>
</dbReference>
<organism evidence="1 2">
    <name type="scientific">Puccinia sorghi</name>
    <dbReference type="NCBI Taxonomy" id="27349"/>
    <lineage>
        <taxon>Eukaryota</taxon>
        <taxon>Fungi</taxon>
        <taxon>Dikarya</taxon>
        <taxon>Basidiomycota</taxon>
        <taxon>Pucciniomycotina</taxon>
        <taxon>Pucciniomycetes</taxon>
        <taxon>Pucciniales</taxon>
        <taxon>Pucciniaceae</taxon>
        <taxon>Puccinia</taxon>
    </lineage>
</organism>
<sequence length="40" mass="4513">MKEKPSSNLSVAIDNWSQFGAKKCLRVFHEMGTFDVEQPG</sequence>
<dbReference type="AlphaFoldDB" id="A0A0L6UJS0"/>
<protein>
    <submittedName>
        <fullName evidence="1">Uncharacterized protein</fullName>
    </submittedName>
</protein>
<comment type="caution">
    <text evidence="1">The sequence shown here is derived from an EMBL/GenBank/DDBJ whole genome shotgun (WGS) entry which is preliminary data.</text>
</comment>
<keyword evidence="2" id="KW-1185">Reference proteome</keyword>
<evidence type="ECO:0000313" key="1">
    <source>
        <dbReference type="EMBL" id="KNZ48517.1"/>
    </source>
</evidence>